<dbReference type="HAMAP" id="MF_02090">
    <property type="entry name" value="NadE_glutamine_dep"/>
    <property type="match status" value="1"/>
</dbReference>
<dbReference type="EC" id="6.3.5.1" evidence="7 8"/>
<accession>A0A1F4TLF5</accession>
<feature type="binding site" evidence="7">
    <location>
        <position position="497"/>
    </location>
    <ligand>
        <name>deamido-NAD(+)</name>
        <dbReference type="ChEBI" id="CHEBI:58437"/>
        <note>ligand shared between two neighboring subunits</note>
    </ligand>
</feature>
<dbReference type="Pfam" id="PF02540">
    <property type="entry name" value="NAD_synthase"/>
    <property type="match status" value="1"/>
</dbReference>
<comment type="catalytic activity">
    <reaction evidence="7 8">
        <text>deamido-NAD(+) + L-glutamine + ATP + H2O = L-glutamate + AMP + diphosphate + NAD(+) + H(+)</text>
        <dbReference type="Rhea" id="RHEA:24384"/>
        <dbReference type="ChEBI" id="CHEBI:15377"/>
        <dbReference type="ChEBI" id="CHEBI:15378"/>
        <dbReference type="ChEBI" id="CHEBI:29985"/>
        <dbReference type="ChEBI" id="CHEBI:30616"/>
        <dbReference type="ChEBI" id="CHEBI:33019"/>
        <dbReference type="ChEBI" id="CHEBI:57540"/>
        <dbReference type="ChEBI" id="CHEBI:58359"/>
        <dbReference type="ChEBI" id="CHEBI:58437"/>
        <dbReference type="ChEBI" id="CHEBI:456215"/>
        <dbReference type="EC" id="6.3.5.1"/>
    </reaction>
</comment>
<evidence type="ECO:0000256" key="2">
    <source>
        <dbReference type="ARBA" id="ARBA00007145"/>
    </source>
</evidence>
<dbReference type="Pfam" id="PF00795">
    <property type="entry name" value="CN_hydrolase"/>
    <property type="match status" value="1"/>
</dbReference>
<comment type="similarity">
    <text evidence="9">Belongs to the NAD synthetase family.</text>
</comment>
<feature type="active site" description="For glutaminase activity" evidence="7">
    <location>
        <position position="108"/>
    </location>
</feature>
<comment type="similarity">
    <text evidence="2 7 8">In the C-terminal section; belongs to the NAD synthetase family.</text>
</comment>
<dbReference type="GO" id="GO:0003952">
    <property type="term" value="F:NAD+ synthase (glutamine-hydrolyzing) activity"/>
    <property type="evidence" value="ECO:0007669"/>
    <property type="project" value="UniProtKB-UniRule"/>
</dbReference>
<dbReference type="GO" id="GO:0009435">
    <property type="term" value="P:NAD+ biosynthetic process"/>
    <property type="evidence" value="ECO:0007669"/>
    <property type="project" value="UniProtKB-UniRule"/>
</dbReference>
<dbReference type="InterPro" id="IPR003694">
    <property type="entry name" value="NAD_synthase"/>
</dbReference>
<dbReference type="Proteomes" id="UP000178951">
    <property type="component" value="Unassembled WGS sequence"/>
</dbReference>
<dbReference type="GO" id="GO:0004359">
    <property type="term" value="F:glutaminase activity"/>
    <property type="evidence" value="ECO:0007669"/>
    <property type="project" value="InterPro"/>
</dbReference>
<feature type="binding site" evidence="7">
    <location>
        <position position="382"/>
    </location>
    <ligand>
        <name>ATP</name>
        <dbReference type="ChEBI" id="CHEBI:30616"/>
    </ligand>
</feature>
<dbReference type="PROSITE" id="PS50263">
    <property type="entry name" value="CN_HYDROLASE"/>
    <property type="match status" value="1"/>
</dbReference>
<reference evidence="11 12" key="1">
    <citation type="journal article" date="2016" name="Nat. Commun.">
        <title>Thousands of microbial genomes shed light on interconnected biogeochemical processes in an aquifer system.</title>
        <authorList>
            <person name="Anantharaman K."/>
            <person name="Brown C.T."/>
            <person name="Hug L.A."/>
            <person name="Sharon I."/>
            <person name="Castelle C.J."/>
            <person name="Probst A.J."/>
            <person name="Thomas B.C."/>
            <person name="Singh A."/>
            <person name="Wilkins M.J."/>
            <person name="Karaoz U."/>
            <person name="Brodie E.L."/>
            <person name="Williams K.H."/>
            <person name="Hubbard S.S."/>
            <person name="Banfield J.F."/>
        </authorList>
    </citation>
    <scope>NUCLEOTIDE SEQUENCE [LARGE SCALE GENOMIC DNA]</scope>
</reference>
<keyword evidence="3 7" id="KW-0436">Ligase</keyword>
<sequence>MKLALAQINPTVGALMANTAKIIALIEEARQAQVDLIVFPELAITGYPPEDLLLKPQFIDDNLACLKKIVAKCSGLAVYLGFVDQDKGKLFNAGAFVDQGKIKGVYHKVNLPNYSVFDEKRYFSPGTKPLTVTVKGKKIGLGICEDIWVESGPYAKGLDLILNINASPFHFGKIRERQTLLSKRAKELKTTIVYVNMVGGQDELVFDGGSMVIDQSGRLQAACDQYREELLIFDLDQDWQDKHAWAGPEAEIYYALVLGVKDYLQKNAFPDAVIGLSGGIDSALTLAIAVDALGQKKVHAVFMPSAYSSLQSRTDALKLATDLGVDWLEIPINKVMDQYLGELAPAFKHKPANIAEENLQARIRGNYLMALSNKHGWLVLTTGNKSEMSTGYCTMYGDMAGGFAVLKDVPKTLVYKLARWRNQHGGVIPQPIIDRPPSAELKPNQLDQDTLPPYDQLDAVMKAYVEENRSPQEIIAAGFPISTVNNVIKMIDQTEYKRRQSPPGPRITPRAFGKDWRLPITNGYK</sequence>
<keyword evidence="4 7" id="KW-0547">Nucleotide-binding</keyword>
<evidence type="ECO:0000256" key="9">
    <source>
        <dbReference type="RuleBase" id="RU003811"/>
    </source>
</evidence>
<evidence type="ECO:0000256" key="7">
    <source>
        <dbReference type="HAMAP-Rule" id="MF_02090"/>
    </source>
</evidence>
<feature type="binding site" evidence="7">
    <location>
        <begin position="275"/>
        <end position="282"/>
    </location>
    <ligand>
        <name>ATP</name>
        <dbReference type="ChEBI" id="CHEBI:30616"/>
    </ligand>
</feature>
<evidence type="ECO:0000256" key="1">
    <source>
        <dbReference type="ARBA" id="ARBA00005188"/>
    </source>
</evidence>
<dbReference type="PANTHER" id="PTHR23090">
    <property type="entry name" value="NH 3 /GLUTAMINE-DEPENDENT NAD + SYNTHETASE"/>
    <property type="match status" value="1"/>
</dbReference>
<dbReference type="CDD" id="cd07570">
    <property type="entry name" value="GAT_Gln-NAD-synth"/>
    <property type="match status" value="1"/>
</dbReference>
<dbReference type="FunFam" id="3.40.50.620:FF:000106">
    <property type="entry name" value="Glutamine-dependent NAD(+) synthetase"/>
    <property type="match status" value="1"/>
</dbReference>
<dbReference type="PANTHER" id="PTHR23090:SF9">
    <property type="entry name" value="GLUTAMINE-DEPENDENT NAD(+) SYNTHETASE"/>
    <property type="match status" value="1"/>
</dbReference>
<comment type="pathway">
    <text evidence="1 7 8">Cofactor biosynthesis; NAD(+) biosynthesis; NAD(+) from deamido-NAD(+) (L-Gln route): step 1/1.</text>
</comment>
<dbReference type="GO" id="GO:0008795">
    <property type="term" value="F:NAD+ synthase activity"/>
    <property type="evidence" value="ECO:0007669"/>
    <property type="project" value="UniProtKB-UniRule"/>
</dbReference>
<dbReference type="AlphaFoldDB" id="A0A1F4TLF5"/>
<feature type="active site" description="Proton acceptor; for glutaminase activity" evidence="7">
    <location>
        <position position="41"/>
    </location>
</feature>
<keyword evidence="6 7" id="KW-0520">NAD</keyword>
<comment type="function">
    <text evidence="7">Catalyzes the ATP-dependent amidation of deamido-NAD to form NAD. Uses L-glutamine as a nitrogen source.</text>
</comment>
<dbReference type="InterPro" id="IPR022310">
    <property type="entry name" value="NAD/GMP_synthase"/>
</dbReference>
<evidence type="ECO:0000313" key="11">
    <source>
        <dbReference type="EMBL" id="OGC33514.1"/>
    </source>
</evidence>
<evidence type="ECO:0000256" key="8">
    <source>
        <dbReference type="PIRNR" id="PIRNR006630"/>
    </source>
</evidence>
<dbReference type="GO" id="GO:0005524">
    <property type="term" value="F:ATP binding"/>
    <property type="evidence" value="ECO:0007669"/>
    <property type="project" value="UniProtKB-UniRule"/>
</dbReference>
<dbReference type="PIRSF" id="PIRSF006630">
    <property type="entry name" value="NADS_GAT"/>
    <property type="match status" value="1"/>
</dbReference>
<feature type="active site" description="Nucleophile; for glutaminase activity" evidence="7">
    <location>
        <position position="144"/>
    </location>
</feature>
<feature type="binding site" evidence="7">
    <location>
        <position position="114"/>
    </location>
    <ligand>
        <name>L-glutamine</name>
        <dbReference type="ChEBI" id="CHEBI:58359"/>
    </ligand>
</feature>
<dbReference type="InterPro" id="IPR036526">
    <property type="entry name" value="C-N_Hydrolase_sf"/>
</dbReference>
<evidence type="ECO:0000259" key="10">
    <source>
        <dbReference type="PROSITE" id="PS50263"/>
    </source>
</evidence>
<dbReference type="NCBIfam" id="TIGR00552">
    <property type="entry name" value="nadE"/>
    <property type="match status" value="1"/>
</dbReference>
<evidence type="ECO:0000256" key="6">
    <source>
        <dbReference type="ARBA" id="ARBA00023027"/>
    </source>
</evidence>
<dbReference type="Gene3D" id="3.40.50.620">
    <property type="entry name" value="HUPs"/>
    <property type="match status" value="1"/>
</dbReference>
<dbReference type="EMBL" id="MEUF01000060">
    <property type="protein sequence ID" value="OGC33514.1"/>
    <property type="molecule type" value="Genomic_DNA"/>
</dbReference>
<feature type="binding site" evidence="7">
    <location>
        <position position="387"/>
    </location>
    <ligand>
        <name>deamido-NAD(+)</name>
        <dbReference type="ChEBI" id="CHEBI:58437"/>
        <note>ligand shared between two neighboring subunits</note>
    </ligand>
</feature>
<dbReference type="Gene3D" id="3.60.110.10">
    <property type="entry name" value="Carbon-nitrogen hydrolase"/>
    <property type="match status" value="1"/>
</dbReference>
<dbReference type="CDD" id="cd00553">
    <property type="entry name" value="NAD_synthase"/>
    <property type="match status" value="1"/>
</dbReference>
<protein>
    <recommendedName>
        <fullName evidence="7 8">Glutamine-dependent NAD(+) synthetase</fullName>
        <ecNumber evidence="7 8">6.3.5.1</ecNumber>
    </recommendedName>
    <alternativeName>
        <fullName evidence="7 8">NAD(+) synthase [glutamine-hydrolyzing]</fullName>
    </alternativeName>
</protein>
<dbReference type="InterPro" id="IPR014729">
    <property type="entry name" value="Rossmann-like_a/b/a_fold"/>
</dbReference>
<dbReference type="InterPro" id="IPR003010">
    <property type="entry name" value="C-N_Hydrolase"/>
</dbReference>
<dbReference type="STRING" id="1802583.A2311_06175"/>
<dbReference type="InterPro" id="IPR014445">
    <property type="entry name" value="Gln-dep_NAD_synthase"/>
</dbReference>
<gene>
    <name evidence="7" type="primary">nadE</name>
    <name evidence="11" type="ORF">A2311_06175</name>
</gene>
<dbReference type="SUPFAM" id="SSF52402">
    <property type="entry name" value="Adenine nucleotide alpha hydrolases-like"/>
    <property type="match status" value="1"/>
</dbReference>
<evidence type="ECO:0000256" key="5">
    <source>
        <dbReference type="ARBA" id="ARBA00022840"/>
    </source>
</evidence>
<organism evidence="11 12">
    <name type="scientific">candidate division WOR-1 bacterium RIFOXYB2_FULL_48_7</name>
    <dbReference type="NCBI Taxonomy" id="1802583"/>
    <lineage>
        <taxon>Bacteria</taxon>
        <taxon>Bacillati</taxon>
        <taxon>Saganbacteria</taxon>
    </lineage>
</organism>
<keyword evidence="5 7" id="KW-0067">ATP-binding</keyword>
<feature type="domain" description="CN hydrolase" evidence="10">
    <location>
        <begin position="1"/>
        <end position="237"/>
    </location>
</feature>
<dbReference type="UniPathway" id="UPA00253">
    <property type="reaction ID" value="UER00334"/>
</dbReference>
<evidence type="ECO:0000313" key="12">
    <source>
        <dbReference type="Proteomes" id="UP000178951"/>
    </source>
</evidence>
<proteinExistence type="inferred from homology"/>
<feature type="binding site" evidence="7">
    <location>
        <position position="167"/>
    </location>
    <ligand>
        <name>L-glutamine</name>
        <dbReference type="ChEBI" id="CHEBI:58359"/>
    </ligand>
</feature>
<comment type="caution">
    <text evidence="11">The sequence shown here is derived from an EMBL/GenBank/DDBJ whole genome shotgun (WGS) entry which is preliminary data.</text>
</comment>
<dbReference type="GO" id="GO:0005737">
    <property type="term" value="C:cytoplasm"/>
    <property type="evidence" value="ECO:0007669"/>
    <property type="project" value="InterPro"/>
</dbReference>
<feature type="binding site" evidence="7">
    <location>
        <position position="173"/>
    </location>
    <ligand>
        <name>L-glutamine</name>
        <dbReference type="ChEBI" id="CHEBI:58359"/>
    </ligand>
</feature>
<dbReference type="NCBIfam" id="NF010588">
    <property type="entry name" value="PRK13981.1"/>
    <property type="match status" value="1"/>
</dbReference>
<dbReference type="SUPFAM" id="SSF56317">
    <property type="entry name" value="Carbon-nitrogen hydrolase"/>
    <property type="match status" value="1"/>
</dbReference>
<comment type="caution">
    <text evidence="7">Lacks conserved residue(s) required for the propagation of feature annotation.</text>
</comment>
<evidence type="ECO:0000256" key="4">
    <source>
        <dbReference type="ARBA" id="ARBA00022741"/>
    </source>
</evidence>
<evidence type="ECO:0000256" key="3">
    <source>
        <dbReference type="ARBA" id="ARBA00022598"/>
    </source>
</evidence>
<name>A0A1F4TLF5_UNCSA</name>
<feature type="binding site" evidence="7">
    <location>
        <position position="358"/>
    </location>
    <ligand>
        <name>deamido-NAD(+)</name>
        <dbReference type="ChEBI" id="CHEBI:58437"/>
        <note>ligand shared between two neighboring subunits</note>
    </ligand>
</feature>